<proteinExistence type="predicted"/>
<comment type="caution">
    <text evidence="1">The sequence shown here is derived from an EMBL/GenBank/DDBJ whole genome shotgun (WGS) entry which is preliminary data.</text>
</comment>
<name>A0AAN6TLC1_9PEZI</name>
<evidence type="ECO:0000313" key="1">
    <source>
        <dbReference type="EMBL" id="KAK4116612.1"/>
    </source>
</evidence>
<reference evidence="1" key="1">
    <citation type="journal article" date="2023" name="Mol. Phylogenet. Evol.">
        <title>Genome-scale phylogeny and comparative genomics of the fungal order Sordariales.</title>
        <authorList>
            <person name="Hensen N."/>
            <person name="Bonometti L."/>
            <person name="Westerberg I."/>
            <person name="Brannstrom I.O."/>
            <person name="Guillou S."/>
            <person name="Cros-Aarteil S."/>
            <person name="Calhoun S."/>
            <person name="Haridas S."/>
            <person name="Kuo A."/>
            <person name="Mondo S."/>
            <person name="Pangilinan J."/>
            <person name="Riley R."/>
            <person name="LaButti K."/>
            <person name="Andreopoulos B."/>
            <person name="Lipzen A."/>
            <person name="Chen C."/>
            <person name="Yan M."/>
            <person name="Daum C."/>
            <person name="Ng V."/>
            <person name="Clum A."/>
            <person name="Steindorff A."/>
            <person name="Ohm R.A."/>
            <person name="Martin F."/>
            <person name="Silar P."/>
            <person name="Natvig D.O."/>
            <person name="Lalanne C."/>
            <person name="Gautier V."/>
            <person name="Ament-Velasquez S.L."/>
            <person name="Kruys A."/>
            <person name="Hutchinson M.I."/>
            <person name="Powell A.J."/>
            <person name="Barry K."/>
            <person name="Miller A.N."/>
            <person name="Grigoriev I.V."/>
            <person name="Debuchy R."/>
            <person name="Gladieux P."/>
            <person name="Hiltunen Thoren M."/>
            <person name="Johannesson H."/>
        </authorList>
    </citation>
    <scope>NUCLEOTIDE SEQUENCE</scope>
    <source>
        <strain evidence="1">CBS 508.74</strain>
    </source>
</reference>
<dbReference type="GeneID" id="89942501"/>
<dbReference type="RefSeq" id="XP_064674182.1">
    <property type="nucleotide sequence ID" value="XM_064818375.1"/>
</dbReference>
<dbReference type="Proteomes" id="UP001302812">
    <property type="component" value="Unassembled WGS sequence"/>
</dbReference>
<accession>A0AAN6TLC1</accession>
<reference evidence="1" key="2">
    <citation type="submission" date="2023-05" db="EMBL/GenBank/DDBJ databases">
        <authorList>
            <consortium name="Lawrence Berkeley National Laboratory"/>
            <person name="Steindorff A."/>
            <person name="Hensen N."/>
            <person name="Bonometti L."/>
            <person name="Westerberg I."/>
            <person name="Brannstrom I.O."/>
            <person name="Guillou S."/>
            <person name="Cros-Aarteil S."/>
            <person name="Calhoun S."/>
            <person name="Haridas S."/>
            <person name="Kuo A."/>
            <person name="Mondo S."/>
            <person name="Pangilinan J."/>
            <person name="Riley R."/>
            <person name="Labutti K."/>
            <person name="Andreopoulos B."/>
            <person name="Lipzen A."/>
            <person name="Chen C."/>
            <person name="Yanf M."/>
            <person name="Daum C."/>
            <person name="Ng V."/>
            <person name="Clum A."/>
            <person name="Ohm R."/>
            <person name="Martin F."/>
            <person name="Silar P."/>
            <person name="Natvig D."/>
            <person name="Lalanne C."/>
            <person name="Gautier V."/>
            <person name="Ament-Velasquez S.L."/>
            <person name="Kruys A."/>
            <person name="Hutchinson M.I."/>
            <person name="Powell A.J."/>
            <person name="Barry K."/>
            <person name="Miller A.N."/>
            <person name="Grigoriev I.V."/>
            <person name="Debuchy R."/>
            <person name="Gladieux P."/>
            <person name="Thoren M.H."/>
            <person name="Johannesson H."/>
        </authorList>
    </citation>
    <scope>NUCLEOTIDE SEQUENCE</scope>
    <source>
        <strain evidence="1">CBS 508.74</strain>
    </source>
</reference>
<protein>
    <submittedName>
        <fullName evidence="1">Uncharacterized protein</fullName>
    </submittedName>
</protein>
<dbReference type="EMBL" id="MU853333">
    <property type="protein sequence ID" value="KAK4116612.1"/>
    <property type="molecule type" value="Genomic_DNA"/>
</dbReference>
<dbReference type="AlphaFoldDB" id="A0AAN6TLC1"/>
<keyword evidence="2" id="KW-1185">Reference proteome</keyword>
<gene>
    <name evidence="1" type="ORF">N656DRAFT_811520</name>
</gene>
<evidence type="ECO:0000313" key="2">
    <source>
        <dbReference type="Proteomes" id="UP001302812"/>
    </source>
</evidence>
<organism evidence="1 2">
    <name type="scientific">Canariomyces notabilis</name>
    <dbReference type="NCBI Taxonomy" id="2074819"/>
    <lineage>
        <taxon>Eukaryota</taxon>
        <taxon>Fungi</taxon>
        <taxon>Dikarya</taxon>
        <taxon>Ascomycota</taxon>
        <taxon>Pezizomycotina</taxon>
        <taxon>Sordariomycetes</taxon>
        <taxon>Sordariomycetidae</taxon>
        <taxon>Sordariales</taxon>
        <taxon>Chaetomiaceae</taxon>
        <taxon>Canariomyces</taxon>
    </lineage>
</organism>
<sequence>MANPDTNRPLKVQVGIRDHWVKEDGPLQKAIKDLEALLGHDVVVEPEWNLLIAELDDFYEDKGNLVAVIADCVQVWIKSMMELLEDPANESWTDTVLEKVPVRLRVIVEVAPSDKASSSWSEQRSAFVVSLPKKQVYRAAALFPTFRGDLLACFDSNKKPQLPDKTAGAADDWAGVEVDGETGKPLVVDHPKSARPAARPKTEFLPSVASMPRPDLLLTQPPYHLTMHEGNRHIELQCSHSPSLQFLSDYLKRWCRINHHDTSNPPAVQIILHQSAFGMGEMFDRLVLSTQETRYTSQFQVTAPMLVALIEGTLGYDLVSTYSGWTFRRDTEFKTL</sequence>